<evidence type="ECO:0000259" key="10">
    <source>
        <dbReference type="Pfam" id="PF10502"/>
    </source>
</evidence>
<feature type="domain" description="Peptidase S26" evidence="10">
    <location>
        <begin position="47"/>
        <end position="256"/>
    </location>
</feature>
<evidence type="ECO:0000256" key="1">
    <source>
        <dbReference type="ARBA" id="ARBA00000677"/>
    </source>
</evidence>
<dbReference type="GO" id="GO:0009003">
    <property type="term" value="F:signal peptidase activity"/>
    <property type="evidence" value="ECO:0007669"/>
    <property type="project" value="UniProtKB-EC"/>
</dbReference>
<dbReference type="PANTHER" id="PTHR43390">
    <property type="entry name" value="SIGNAL PEPTIDASE I"/>
    <property type="match status" value="1"/>
</dbReference>
<name>A0A091B4S4_9GAMM</name>
<comment type="similarity">
    <text evidence="2 9">Belongs to the peptidase S26 family.</text>
</comment>
<dbReference type="Proteomes" id="UP000029393">
    <property type="component" value="Unassembled WGS sequence"/>
</dbReference>
<dbReference type="GO" id="GO:0004252">
    <property type="term" value="F:serine-type endopeptidase activity"/>
    <property type="evidence" value="ECO:0007669"/>
    <property type="project" value="InterPro"/>
</dbReference>
<dbReference type="InterPro" id="IPR019756">
    <property type="entry name" value="Pept_S26A_signal_pept_1_Ser-AS"/>
</dbReference>
<dbReference type="PROSITE" id="PS00761">
    <property type="entry name" value="SPASE_I_3"/>
    <property type="match status" value="1"/>
</dbReference>
<comment type="catalytic activity">
    <reaction evidence="1 8">
        <text>Cleavage of hydrophobic, N-terminal signal or leader sequences from secreted and periplasmic proteins.</text>
        <dbReference type="EC" id="3.4.21.89"/>
    </reaction>
</comment>
<feature type="active site" evidence="7">
    <location>
        <position position="138"/>
    </location>
</feature>
<dbReference type="Pfam" id="PF10502">
    <property type="entry name" value="Peptidase_S26"/>
    <property type="match status" value="1"/>
</dbReference>
<dbReference type="eggNOG" id="COG0681">
    <property type="taxonomic scope" value="Bacteria"/>
</dbReference>
<comment type="caution">
    <text evidence="11">The sequence shown here is derived from an EMBL/GenBank/DDBJ whole genome shotgun (WGS) entry which is preliminary data.</text>
</comment>
<dbReference type="Gene3D" id="2.10.109.10">
    <property type="entry name" value="Umud Fragment, subunit A"/>
    <property type="match status" value="1"/>
</dbReference>
<dbReference type="InterPro" id="IPR019533">
    <property type="entry name" value="Peptidase_S26"/>
</dbReference>
<dbReference type="GO" id="GO:0006465">
    <property type="term" value="P:signal peptide processing"/>
    <property type="evidence" value="ECO:0007669"/>
    <property type="project" value="InterPro"/>
</dbReference>
<dbReference type="NCBIfam" id="TIGR02227">
    <property type="entry name" value="sigpep_I_bact"/>
    <property type="match status" value="1"/>
</dbReference>
<dbReference type="PATRIC" id="fig|1384056.3.peg.589"/>
<dbReference type="CDD" id="cd06530">
    <property type="entry name" value="S26_SPase_I"/>
    <property type="match status" value="1"/>
</dbReference>
<comment type="subcellular location">
    <subcellularLocation>
        <location evidence="9">Membrane</location>
        <topology evidence="9">Multi-pass membrane protein</topology>
    </subcellularLocation>
</comment>
<evidence type="ECO:0000256" key="6">
    <source>
        <dbReference type="ARBA" id="ARBA00022801"/>
    </source>
</evidence>
<accession>A0A091B4S4</accession>
<dbReference type="OrthoDB" id="9815782at2"/>
<dbReference type="PROSITE" id="PS00760">
    <property type="entry name" value="SPASE_I_2"/>
    <property type="match status" value="1"/>
</dbReference>
<dbReference type="PRINTS" id="PR00727">
    <property type="entry name" value="LEADERPTASE"/>
</dbReference>
<feature type="active site" evidence="7">
    <location>
        <position position="77"/>
    </location>
</feature>
<keyword evidence="6 8" id="KW-0378">Hydrolase</keyword>
<sequence>MKIDLALILTTLAALTGLVWLLDSLLFARKRKLMQAEGEDVADPIVVEYAKSLFPIIFLVLGLRSFVAEPFRIPSSSMMPTLLVGDFILVNKFTYGLRLPVANTKVVPLGQPARGDVVVFRYPGFGPGDTKAGTDYIKRVVGLPGDRIAFKDQVLYVNDVAVAKRETGVYIGRGQGRSMTGASQFEVELPGQDGQSPVRHASLENNRWSDPRIENQWVVPAGHFFVMGDNRDQSEDSRYWGFVPEQNLVGKAFLVWLNCSGWFCNEAFDYTRIGDTIR</sequence>
<organism evidence="11 12">
    <name type="scientific">Arenimonas metalli CF5-1</name>
    <dbReference type="NCBI Taxonomy" id="1384056"/>
    <lineage>
        <taxon>Bacteria</taxon>
        <taxon>Pseudomonadati</taxon>
        <taxon>Pseudomonadota</taxon>
        <taxon>Gammaproteobacteria</taxon>
        <taxon>Lysobacterales</taxon>
        <taxon>Lysobacteraceae</taxon>
        <taxon>Arenimonas</taxon>
    </lineage>
</organism>
<evidence type="ECO:0000313" key="11">
    <source>
        <dbReference type="EMBL" id="KFN47618.1"/>
    </source>
</evidence>
<dbReference type="RefSeq" id="WP_034210675.1">
    <property type="nucleotide sequence ID" value="NZ_AVCK01000009.1"/>
</dbReference>
<evidence type="ECO:0000256" key="5">
    <source>
        <dbReference type="ARBA" id="ARBA00022670"/>
    </source>
</evidence>
<dbReference type="InterPro" id="IPR036286">
    <property type="entry name" value="LexA/Signal_pep-like_sf"/>
</dbReference>
<evidence type="ECO:0000256" key="7">
    <source>
        <dbReference type="PIRSR" id="PIRSR600223-1"/>
    </source>
</evidence>
<evidence type="ECO:0000313" key="12">
    <source>
        <dbReference type="Proteomes" id="UP000029393"/>
    </source>
</evidence>
<dbReference type="InterPro" id="IPR019758">
    <property type="entry name" value="Pept_S26A_signal_pept_1_CS"/>
</dbReference>
<dbReference type="PROSITE" id="PS00501">
    <property type="entry name" value="SPASE_I_1"/>
    <property type="match status" value="1"/>
</dbReference>
<evidence type="ECO:0000256" key="9">
    <source>
        <dbReference type="RuleBase" id="RU362042"/>
    </source>
</evidence>
<evidence type="ECO:0000256" key="4">
    <source>
        <dbReference type="ARBA" id="ARBA00019232"/>
    </source>
</evidence>
<gene>
    <name evidence="11" type="ORF">N787_08650</name>
</gene>
<keyword evidence="12" id="KW-1185">Reference proteome</keyword>
<dbReference type="PANTHER" id="PTHR43390:SF1">
    <property type="entry name" value="CHLOROPLAST PROCESSING PEPTIDASE"/>
    <property type="match status" value="1"/>
</dbReference>
<proteinExistence type="inferred from homology"/>
<dbReference type="InterPro" id="IPR019757">
    <property type="entry name" value="Pept_S26A_signal_pept_1_Lys-AS"/>
</dbReference>
<dbReference type="SUPFAM" id="SSF51306">
    <property type="entry name" value="LexA/Signal peptidase"/>
    <property type="match status" value="1"/>
</dbReference>
<evidence type="ECO:0000256" key="8">
    <source>
        <dbReference type="RuleBase" id="RU003993"/>
    </source>
</evidence>
<evidence type="ECO:0000256" key="3">
    <source>
        <dbReference type="ARBA" id="ARBA00013208"/>
    </source>
</evidence>
<evidence type="ECO:0000256" key="2">
    <source>
        <dbReference type="ARBA" id="ARBA00009370"/>
    </source>
</evidence>
<dbReference type="EC" id="3.4.21.89" evidence="3 8"/>
<dbReference type="InterPro" id="IPR000223">
    <property type="entry name" value="Pept_S26A_signal_pept_1"/>
</dbReference>
<keyword evidence="5 8" id="KW-0645">Protease</keyword>
<dbReference type="GO" id="GO:0016020">
    <property type="term" value="C:membrane"/>
    <property type="evidence" value="ECO:0007669"/>
    <property type="project" value="UniProtKB-SubCell"/>
</dbReference>
<reference evidence="11 12" key="1">
    <citation type="submission" date="2013-09" db="EMBL/GenBank/DDBJ databases">
        <title>Genome sequencing of Arenimonas metalli.</title>
        <authorList>
            <person name="Chen F."/>
            <person name="Wang G."/>
        </authorList>
    </citation>
    <scope>NUCLEOTIDE SEQUENCE [LARGE SCALE GENOMIC DNA]</scope>
    <source>
        <strain evidence="11 12">CF5-1</strain>
    </source>
</reference>
<dbReference type="EMBL" id="AVCK01000009">
    <property type="protein sequence ID" value="KFN47618.1"/>
    <property type="molecule type" value="Genomic_DNA"/>
</dbReference>
<protein>
    <recommendedName>
        <fullName evidence="4 8">Signal peptidase I</fullName>
        <ecNumber evidence="3 8">3.4.21.89</ecNumber>
    </recommendedName>
</protein>
<dbReference type="AlphaFoldDB" id="A0A091B4S4"/>
<dbReference type="STRING" id="1384056.N787_08650"/>